<evidence type="ECO:0000256" key="3">
    <source>
        <dbReference type="ARBA" id="ARBA00022692"/>
    </source>
</evidence>
<dbReference type="AlphaFoldDB" id="A0AAD5DFI4"/>
<feature type="transmembrane region" description="Helical" evidence="6">
    <location>
        <begin position="233"/>
        <end position="256"/>
    </location>
</feature>
<evidence type="ECO:0000256" key="7">
    <source>
        <dbReference type="SAM" id="MobiDB-lite"/>
    </source>
</evidence>
<reference evidence="8" key="1">
    <citation type="submission" date="2020-11" db="EMBL/GenBank/DDBJ databases">
        <title>Chlorella ohadii genome sequencing and assembly.</title>
        <authorList>
            <person name="Murik O."/>
            <person name="Treves H."/>
            <person name="Kedem I."/>
            <person name="Shotland Y."/>
            <person name="Kaplan A."/>
        </authorList>
    </citation>
    <scope>NUCLEOTIDE SEQUENCE</scope>
    <source>
        <strain evidence="8">1</strain>
    </source>
</reference>
<dbReference type="Pfam" id="PF01554">
    <property type="entry name" value="MatE"/>
    <property type="match status" value="2"/>
</dbReference>
<evidence type="ECO:0000256" key="2">
    <source>
        <dbReference type="ARBA" id="ARBA00010199"/>
    </source>
</evidence>
<dbReference type="CDD" id="cd13132">
    <property type="entry name" value="MATE_eukaryotic"/>
    <property type="match status" value="1"/>
</dbReference>
<keyword evidence="9" id="KW-1185">Reference proteome</keyword>
<evidence type="ECO:0000256" key="5">
    <source>
        <dbReference type="ARBA" id="ARBA00023136"/>
    </source>
</evidence>
<dbReference type="GO" id="GO:0042910">
    <property type="term" value="F:xenobiotic transmembrane transporter activity"/>
    <property type="evidence" value="ECO:0007669"/>
    <property type="project" value="InterPro"/>
</dbReference>
<comment type="similarity">
    <text evidence="2 6">Belongs to the multi antimicrobial extrusion (MATE) (TC 2.A.66.1) family.</text>
</comment>
<dbReference type="Proteomes" id="UP001205105">
    <property type="component" value="Unassembled WGS sequence"/>
</dbReference>
<proteinExistence type="inferred from homology"/>
<organism evidence="8 9">
    <name type="scientific">Chlorella ohadii</name>
    <dbReference type="NCBI Taxonomy" id="2649997"/>
    <lineage>
        <taxon>Eukaryota</taxon>
        <taxon>Viridiplantae</taxon>
        <taxon>Chlorophyta</taxon>
        <taxon>core chlorophytes</taxon>
        <taxon>Trebouxiophyceae</taxon>
        <taxon>Chlorellales</taxon>
        <taxon>Chlorellaceae</taxon>
        <taxon>Chlorella clade</taxon>
        <taxon>Chlorella</taxon>
    </lineage>
</organism>
<evidence type="ECO:0000313" key="8">
    <source>
        <dbReference type="EMBL" id="KAI7835378.1"/>
    </source>
</evidence>
<dbReference type="GO" id="GO:0015297">
    <property type="term" value="F:antiporter activity"/>
    <property type="evidence" value="ECO:0007669"/>
    <property type="project" value="InterPro"/>
</dbReference>
<comment type="caution">
    <text evidence="6">Lacks conserved residue(s) required for the propagation of feature annotation.</text>
</comment>
<name>A0AAD5DFI4_9CHLO</name>
<accession>A0AAD5DFI4</accession>
<feature type="transmembrane region" description="Helical" evidence="6">
    <location>
        <begin position="106"/>
        <end position="128"/>
    </location>
</feature>
<feature type="compositionally biased region" description="Basic and acidic residues" evidence="7">
    <location>
        <begin position="452"/>
        <end position="462"/>
    </location>
</feature>
<sequence>METFCGQAYGARNYKLVGVVLQRALILTTLLSACVAAVWTQAEPLLLFFRQARFLPCSRSEEAVTAKYLMAQGVVRPATGVTLAGLALSPAYAYCFVFWLDWRLDGAAIAMSATQITMALLLGSYIIARDCALRGQPTATWHGWSAEALKGWPTYLRFALPSVVMICCEWWTFEVMILMSGWMANPDVAVATMGVTINTSGIIWMAVTGYAMALSTRVSNSLGAGCPRVARRATWVAVCIALALEGSAVIAILLLRHSWAHLFTDAEPVVLLTASVLPVFALTLPGDGCNAALQGLLRGSGRQGTGAVANLCSYWLLGIPAAYYLAFKKHMGMHGLWWGLVIVNTVQGLVMTVIAWRFNFTREAVKALAHAATHAGTGGGGGSLRQPLLEGRHCEQLEAGMLLDPAGHDEEEEQQQLPGAWTRADARQSTAGTGPGAQRGRQRAATEGEEQASPKEERRLRR</sequence>
<feature type="transmembrane region" description="Helical" evidence="6">
    <location>
        <begin position="158"/>
        <end position="182"/>
    </location>
</feature>
<keyword evidence="4 6" id="KW-1133">Transmembrane helix</keyword>
<evidence type="ECO:0000256" key="4">
    <source>
        <dbReference type="ARBA" id="ARBA00022989"/>
    </source>
</evidence>
<feature type="transmembrane region" description="Helical" evidence="6">
    <location>
        <begin position="24"/>
        <end position="49"/>
    </location>
</feature>
<dbReference type="GO" id="GO:0016020">
    <property type="term" value="C:membrane"/>
    <property type="evidence" value="ECO:0007669"/>
    <property type="project" value="UniProtKB-SubCell"/>
</dbReference>
<evidence type="ECO:0000256" key="1">
    <source>
        <dbReference type="ARBA" id="ARBA00004141"/>
    </source>
</evidence>
<feature type="transmembrane region" description="Helical" evidence="6">
    <location>
        <begin position="78"/>
        <end position="100"/>
    </location>
</feature>
<gene>
    <name evidence="8" type="ORF">COHA_010718</name>
</gene>
<protein>
    <recommendedName>
        <fullName evidence="6">Protein DETOXIFICATION</fullName>
    </recommendedName>
    <alternativeName>
        <fullName evidence="6">Multidrug and toxic compound extrusion protein</fullName>
    </alternativeName>
</protein>
<feature type="region of interest" description="Disordered" evidence="7">
    <location>
        <begin position="408"/>
        <end position="462"/>
    </location>
</feature>
<comment type="caution">
    <text evidence="8">The sequence shown here is derived from an EMBL/GenBank/DDBJ whole genome shotgun (WGS) entry which is preliminary data.</text>
</comment>
<feature type="transmembrane region" description="Helical" evidence="6">
    <location>
        <begin position="188"/>
        <end position="212"/>
    </location>
</feature>
<feature type="transmembrane region" description="Helical" evidence="6">
    <location>
        <begin position="268"/>
        <end position="286"/>
    </location>
</feature>
<dbReference type="InterPro" id="IPR002528">
    <property type="entry name" value="MATE_fam"/>
</dbReference>
<feature type="transmembrane region" description="Helical" evidence="6">
    <location>
        <begin position="307"/>
        <end position="325"/>
    </location>
</feature>
<dbReference type="EMBL" id="JADXDR010000276">
    <property type="protein sequence ID" value="KAI7835378.1"/>
    <property type="molecule type" value="Genomic_DNA"/>
</dbReference>
<comment type="subcellular location">
    <subcellularLocation>
        <location evidence="1">Membrane</location>
        <topology evidence="1">Multi-pass membrane protein</topology>
    </subcellularLocation>
</comment>
<dbReference type="InterPro" id="IPR045069">
    <property type="entry name" value="MATE_euk"/>
</dbReference>
<keyword evidence="5 6" id="KW-0472">Membrane</keyword>
<evidence type="ECO:0000313" key="9">
    <source>
        <dbReference type="Proteomes" id="UP001205105"/>
    </source>
</evidence>
<evidence type="ECO:0000256" key="6">
    <source>
        <dbReference type="RuleBase" id="RU004914"/>
    </source>
</evidence>
<dbReference type="GO" id="GO:1990961">
    <property type="term" value="P:xenobiotic detoxification by transmembrane export across the plasma membrane"/>
    <property type="evidence" value="ECO:0007669"/>
    <property type="project" value="InterPro"/>
</dbReference>
<feature type="transmembrane region" description="Helical" evidence="6">
    <location>
        <begin position="337"/>
        <end position="356"/>
    </location>
</feature>
<dbReference type="PANTHER" id="PTHR11206">
    <property type="entry name" value="MULTIDRUG RESISTANCE PROTEIN"/>
    <property type="match status" value="1"/>
</dbReference>
<keyword evidence="3 6" id="KW-0812">Transmembrane</keyword>